<evidence type="ECO:0000256" key="2">
    <source>
        <dbReference type="ARBA" id="ARBA00004604"/>
    </source>
</evidence>
<keyword evidence="11" id="KW-1185">Reference proteome</keyword>
<evidence type="ECO:0000256" key="1">
    <source>
        <dbReference type="ARBA" id="ARBA00003035"/>
    </source>
</evidence>
<sequence length="254" mass="27380">MDDEGGDGGRLAARYDRLIAALSRNAFASTRGDDAFPFAVAVAEAETSEAHGQQLLARTAATSVRCAELIAASLETSGALVKLEKTLQRAHACSGEGDEREKDEAMDCEEKDRSGDGEGDGDEEATTLLLQDLVAAGDEAADAATTYVQLGVVRKTARASRALLASAETHLQKHWMARGDAPAVGATAVANEFRQLYMEEFTAAFGDELDQFRQEDRFESKDVTYLISCIQAGGDIFTPLQKQLFMDSVRTCRE</sequence>
<evidence type="ECO:0000256" key="8">
    <source>
        <dbReference type="SAM" id="MobiDB-lite"/>
    </source>
</evidence>
<evidence type="ECO:0000259" key="9">
    <source>
        <dbReference type="Pfam" id="PF14615"/>
    </source>
</evidence>
<comment type="caution">
    <text evidence="10">The sequence shown here is derived from an EMBL/GenBank/DDBJ whole genome shotgun (WGS) entry which is preliminary data.</text>
</comment>
<dbReference type="EMBL" id="CANTFL010000173">
    <property type="protein sequence ID" value="CAI5716880.1"/>
    <property type="molecule type" value="Genomic_DNA"/>
</dbReference>
<comment type="similarity">
    <text evidence="3">Belongs to the RSA3 family.</text>
</comment>
<evidence type="ECO:0000256" key="5">
    <source>
        <dbReference type="ARBA" id="ARBA00022517"/>
    </source>
</evidence>
<organism evidence="10 11">
    <name type="scientific">Hyaloperonospora brassicae</name>
    <name type="common">Brassica downy mildew</name>
    <name type="synonym">Peronospora brassicae</name>
    <dbReference type="NCBI Taxonomy" id="162125"/>
    <lineage>
        <taxon>Eukaryota</taxon>
        <taxon>Sar</taxon>
        <taxon>Stramenopiles</taxon>
        <taxon>Oomycota</taxon>
        <taxon>Peronosporomycetes</taxon>
        <taxon>Peronosporales</taxon>
        <taxon>Peronosporaceae</taxon>
        <taxon>Hyaloperonospora</taxon>
    </lineage>
</organism>
<evidence type="ECO:0000313" key="11">
    <source>
        <dbReference type="Proteomes" id="UP001162031"/>
    </source>
</evidence>
<dbReference type="PANTHER" id="PTHR28127:SF1">
    <property type="entry name" value="RIBOSOME ASSEMBLY PROTEIN 3"/>
    <property type="match status" value="1"/>
</dbReference>
<evidence type="ECO:0000256" key="3">
    <source>
        <dbReference type="ARBA" id="ARBA00006256"/>
    </source>
</evidence>
<evidence type="ECO:0000256" key="4">
    <source>
        <dbReference type="ARBA" id="ARBA00015339"/>
    </source>
</evidence>
<dbReference type="GO" id="GO:0030687">
    <property type="term" value="C:preribosome, large subunit precursor"/>
    <property type="evidence" value="ECO:0007669"/>
    <property type="project" value="TreeGrafter"/>
</dbReference>
<dbReference type="GO" id="GO:0005730">
    <property type="term" value="C:nucleolus"/>
    <property type="evidence" value="ECO:0007669"/>
    <property type="project" value="UniProtKB-SubCell"/>
</dbReference>
<keyword evidence="7" id="KW-0687">Ribonucleoprotein</keyword>
<dbReference type="Pfam" id="PF14615">
    <property type="entry name" value="Rsa3"/>
    <property type="match status" value="1"/>
</dbReference>
<evidence type="ECO:0000313" key="10">
    <source>
        <dbReference type="EMBL" id="CAI5716880.1"/>
    </source>
</evidence>
<dbReference type="PANTHER" id="PTHR28127">
    <property type="entry name" value="RIBOSOME ASSEMBLY PROTEIN 3"/>
    <property type="match status" value="1"/>
</dbReference>
<name>A0AAV0T914_HYABA</name>
<evidence type="ECO:0000256" key="7">
    <source>
        <dbReference type="ARBA" id="ARBA00023274"/>
    </source>
</evidence>
<keyword evidence="5" id="KW-0690">Ribosome biogenesis</keyword>
<comment type="subcellular location">
    <subcellularLocation>
        <location evidence="2">Nucleus</location>
        <location evidence="2">Nucleolus</location>
    </subcellularLocation>
</comment>
<dbReference type="InterPro" id="IPR028217">
    <property type="entry name" value="Rsa3_C"/>
</dbReference>
<evidence type="ECO:0000256" key="6">
    <source>
        <dbReference type="ARBA" id="ARBA00023242"/>
    </source>
</evidence>
<accession>A0AAV0T914</accession>
<reference evidence="10" key="1">
    <citation type="submission" date="2022-12" db="EMBL/GenBank/DDBJ databases">
        <authorList>
            <person name="Webb A."/>
        </authorList>
    </citation>
    <scope>NUCLEOTIDE SEQUENCE</scope>
    <source>
        <strain evidence="10">Hp1</strain>
    </source>
</reference>
<proteinExistence type="inferred from homology"/>
<gene>
    <name evidence="10" type="ORF">HBR001_LOCUS1713</name>
</gene>
<dbReference type="AlphaFoldDB" id="A0AAV0T914"/>
<dbReference type="GO" id="GO:0000027">
    <property type="term" value="P:ribosomal large subunit assembly"/>
    <property type="evidence" value="ECO:0007669"/>
    <property type="project" value="TreeGrafter"/>
</dbReference>
<feature type="region of interest" description="Disordered" evidence="8">
    <location>
        <begin position="90"/>
        <end position="123"/>
    </location>
</feature>
<feature type="domain" description="Ribosome-assembly protein 3 C-terminal" evidence="9">
    <location>
        <begin position="193"/>
        <end position="238"/>
    </location>
</feature>
<dbReference type="InterPro" id="IPR051898">
    <property type="entry name" value="Ribosome_Assembly_3"/>
</dbReference>
<protein>
    <recommendedName>
        <fullName evidence="4">Ribosome assembly protein 3</fullName>
    </recommendedName>
</protein>
<feature type="compositionally biased region" description="Basic and acidic residues" evidence="8">
    <location>
        <begin position="97"/>
        <end position="116"/>
    </location>
</feature>
<keyword evidence="6" id="KW-0539">Nucleus</keyword>
<dbReference type="Proteomes" id="UP001162031">
    <property type="component" value="Unassembled WGS sequence"/>
</dbReference>
<comment type="function">
    <text evidence="1">Required for efficient biogenesis of the 60S ribosomal subunit.</text>
</comment>